<dbReference type="EMBL" id="NAJO01000026">
    <property type="protein sequence ID" value="OQO02962.1"/>
    <property type="molecule type" value="Genomic_DNA"/>
</dbReference>
<dbReference type="OrthoDB" id="6362633at2759"/>
<evidence type="ECO:0000256" key="1">
    <source>
        <dbReference type="SAM" id="MobiDB-lite"/>
    </source>
</evidence>
<reference evidence="4" key="1">
    <citation type="submission" date="2017-03" db="EMBL/GenBank/DDBJ databases">
        <title>Genomes of endolithic fungi from Antarctica.</title>
        <authorList>
            <person name="Coleine C."/>
            <person name="Masonjones S."/>
            <person name="Stajich J.E."/>
        </authorList>
    </citation>
    <scope>NUCLEOTIDE SEQUENCE [LARGE SCALE GENOMIC DNA]</scope>
    <source>
        <strain evidence="4">CCFEE 5527</strain>
    </source>
</reference>
<dbReference type="InParanoid" id="A0A1V8SVQ1"/>
<dbReference type="PANTHER" id="PTHR10285">
    <property type="entry name" value="URIDINE KINASE"/>
    <property type="match status" value="1"/>
</dbReference>
<dbReference type="SUPFAM" id="SSF52540">
    <property type="entry name" value="P-loop containing nucleoside triphosphate hydrolases"/>
    <property type="match status" value="1"/>
</dbReference>
<dbReference type="InterPro" id="IPR027417">
    <property type="entry name" value="P-loop_NTPase"/>
</dbReference>
<name>A0A1V8SVQ1_9PEZI</name>
<gene>
    <name evidence="3" type="ORF">B0A48_11245</name>
</gene>
<proteinExistence type="predicted"/>
<evidence type="ECO:0000259" key="2">
    <source>
        <dbReference type="Pfam" id="PF00485"/>
    </source>
</evidence>
<protein>
    <recommendedName>
        <fullName evidence="2">Phosphoribulokinase/uridine kinase domain-containing protein</fullName>
    </recommendedName>
</protein>
<evidence type="ECO:0000313" key="3">
    <source>
        <dbReference type="EMBL" id="OQO02962.1"/>
    </source>
</evidence>
<feature type="compositionally biased region" description="Low complexity" evidence="1">
    <location>
        <begin position="238"/>
        <end position="247"/>
    </location>
</feature>
<dbReference type="FunCoup" id="A0A1V8SVQ1">
    <property type="interactions" value="6"/>
</dbReference>
<dbReference type="STRING" id="1507870.A0A1V8SVQ1"/>
<evidence type="ECO:0000313" key="4">
    <source>
        <dbReference type="Proteomes" id="UP000192596"/>
    </source>
</evidence>
<dbReference type="Proteomes" id="UP000192596">
    <property type="component" value="Unassembled WGS sequence"/>
</dbReference>
<dbReference type="Pfam" id="PF00485">
    <property type="entry name" value="PRK"/>
    <property type="match status" value="1"/>
</dbReference>
<comment type="caution">
    <text evidence="3">The sequence shown here is derived from an EMBL/GenBank/DDBJ whole genome shotgun (WGS) entry which is preliminary data.</text>
</comment>
<dbReference type="GO" id="GO:0016301">
    <property type="term" value="F:kinase activity"/>
    <property type="evidence" value="ECO:0007669"/>
    <property type="project" value="InterPro"/>
</dbReference>
<keyword evidence="4" id="KW-1185">Reference proteome</keyword>
<sequence>MEDQVSRLVQKAWDKFQTTPRSRRLLIAVSGIPGSGKTTLAIKVAKGLNELYADTNPGLGPHIAAFLPMDGYHLTRAQLSAMSDPGTAHARRGAAFTFDAPAFLALVKKLRQPLLPETKTIHAPSFDHAAKDPVADDITIAPSQRIVVLEGNYLSLGKGAPEWKEAAELMDELWFVDVAEDVAKRRLIERHVARGVAKDADEAARRADENDLINGREIVDGRLDVHEIVYSEDDDTWRSTTDTSNRTQATPDIS</sequence>
<organism evidence="3 4">
    <name type="scientific">Cryoendolithus antarcticus</name>
    <dbReference type="NCBI Taxonomy" id="1507870"/>
    <lineage>
        <taxon>Eukaryota</taxon>
        <taxon>Fungi</taxon>
        <taxon>Dikarya</taxon>
        <taxon>Ascomycota</taxon>
        <taxon>Pezizomycotina</taxon>
        <taxon>Dothideomycetes</taxon>
        <taxon>Dothideomycetidae</taxon>
        <taxon>Cladosporiales</taxon>
        <taxon>Cladosporiaceae</taxon>
        <taxon>Cryoendolithus</taxon>
    </lineage>
</organism>
<dbReference type="Gene3D" id="3.40.50.300">
    <property type="entry name" value="P-loop containing nucleotide triphosphate hydrolases"/>
    <property type="match status" value="2"/>
</dbReference>
<accession>A0A1V8SVQ1</accession>
<dbReference type="GO" id="GO:0005524">
    <property type="term" value="F:ATP binding"/>
    <property type="evidence" value="ECO:0007669"/>
    <property type="project" value="InterPro"/>
</dbReference>
<feature type="domain" description="Phosphoribulokinase/uridine kinase" evidence="2">
    <location>
        <begin position="26"/>
        <end position="196"/>
    </location>
</feature>
<dbReference type="AlphaFoldDB" id="A0A1V8SVQ1"/>
<dbReference type="InterPro" id="IPR006083">
    <property type="entry name" value="PRK/URK"/>
</dbReference>
<feature type="region of interest" description="Disordered" evidence="1">
    <location>
        <begin position="234"/>
        <end position="254"/>
    </location>
</feature>